<dbReference type="InterPro" id="IPR018866">
    <property type="entry name" value="Znf-4CXXC_R1"/>
</dbReference>
<keyword evidence="7" id="KW-0805">Transcription regulation</keyword>
<keyword evidence="13" id="KW-1185">Reference proteome</keyword>
<dbReference type="Pfam" id="PF10497">
    <property type="entry name" value="zf-4CXXC_R1"/>
    <property type="match status" value="1"/>
</dbReference>
<evidence type="ECO:0000256" key="8">
    <source>
        <dbReference type="ARBA" id="ARBA00023163"/>
    </source>
</evidence>
<feature type="domain" description="Zinc-finger" evidence="11">
    <location>
        <begin position="2"/>
        <end position="50"/>
    </location>
</feature>
<reference evidence="12 13" key="1">
    <citation type="journal article" date="2009" name="Nat. Genet.">
        <title>The genome of the cucumber, Cucumis sativus L.</title>
        <authorList>
            <person name="Huang S."/>
            <person name="Li R."/>
            <person name="Zhang Z."/>
            <person name="Li L."/>
            <person name="Gu X."/>
            <person name="Fan W."/>
            <person name="Lucas W.J."/>
            <person name="Wang X."/>
            <person name="Xie B."/>
            <person name="Ni P."/>
            <person name="Ren Y."/>
            <person name="Zhu H."/>
            <person name="Li J."/>
            <person name="Lin K."/>
            <person name="Jin W."/>
            <person name="Fei Z."/>
            <person name="Li G."/>
            <person name="Staub J."/>
            <person name="Kilian A."/>
            <person name="van der Vossen E.A."/>
            <person name="Wu Y."/>
            <person name="Guo J."/>
            <person name="He J."/>
            <person name="Jia Z."/>
            <person name="Ren Y."/>
            <person name="Tian G."/>
            <person name="Lu Y."/>
            <person name="Ruan J."/>
            <person name="Qian W."/>
            <person name="Wang M."/>
            <person name="Huang Q."/>
            <person name="Li B."/>
            <person name="Xuan Z."/>
            <person name="Cao J."/>
            <person name="Asan"/>
            <person name="Wu Z."/>
            <person name="Zhang J."/>
            <person name="Cai Q."/>
            <person name="Bai Y."/>
            <person name="Zhao B."/>
            <person name="Han Y."/>
            <person name="Li Y."/>
            <person name="Li X."/>
            <person name="Wang S."/>
            <person name="Shi Q."/>
            <person name="Liu S."/>
            <person name="Cho W.K."/>
            <person name="Kim J.Y."/>
            <person name="Xu Y."/>
            <person name="Heller-Uszynska K."/>
            <person name="Miao H."/>
            <person name="Cheng Z."/>
            <person name="Zhang S."/>
            <person name="Wu J."/>
            <person name="Yang Y."/>
            <person name="Kang H."/>
            <person name="Li M."/>
            <person name="Liang H."/>
            <person name="Ren X."/>
            <person name="Shi Z."/>
            <person name="Wen M."/>
            <person name="Jian M."/>
            <person name="Yang H."/>
            <person name="Zhang G."/>
            <person name="Yang Z."/>
            <person name="Chen R."/>
            <person name="Liu S."/>
            <person name="Li J."/>
            <person name="Ma L."/>
            <person name="Liu H."/>
            <person name="Zhou Y."/>
            <person name="Zhao J."/>
            <person name="Fang X."/>
            <person name="Li G."/>
            <person name="Fang L."/>
            <person name="Li Y."/>
            <person name="Liu D."/>
            <person name="Zheng H."/>
            <person name="Zhang Y."/>
            <person name="Qin N."/>
            <person name="Li Z."/>
            <person name="Yang G."/>
            <person name="Yang S."/>
            <person name="Bolund L."/>
            <person name="Kristiansen K."/>
            <person name="Zheng H."/>
            <person name="Li S."/>
            <person name="Zhang X."/>
            <person name="Yang H."/>
            <person name="Wang J."/>
            <person name="Sun R."/>
            <person name="Zhang B."/>
            <person name="Jiang S."/>
            <person name="Wang J."/>
            <person name="Du Y."/>
            <person name="Li S."/>
        </authorList>
    </citation>
    <scope>NUCLEOTIDE SEQUENCE [LARGE SCALE GENOMIC DNA]</scope>
    <source>
        <strain evidence="13">cv. 9930</strain>
    </source>
</reference>
<keyword evidence="6" id="KW-0832">Ubl conjugation</keyword>
<evidence type="ECO:0000256" key="10">
    <source>
        <dbReference type="SAM" id="MobiDB-lite"/>
    </source>
</evidence>
<sequence>MTCRQKTLGHHTHCSKCKLGQGQFCGDCLYARYGENVMEVNLNPNWVCPVHNLGFKSVAHYLIQTRCNQTNQKGSSSKHVDAGDSSQALANDPQHHDYSLSSGNSLDIEGTME</sequence>
<reference evidence="12 13" key="3">
    <citation type="journal article" date="2010" name="BMC Genomics">
        <title>Transcriptome sequencing and comparative analysis of cucumber flowers with different sex types.</title>
        <authorList>
            <person name="Guo S."/>
            <person name="Zheng Y."/>
            <person name="Joung J.G."/>
            <person name="Liu S."/>
            <person name="Zhang Z."/>
            <person name="Crasta O.R."/>
            <person name="Sobral B.W."/>
            <person name="Xu Y."/>
            <person name="Huang S."/>
            <person name="Fei Z."/>
        </authorList>
    </citation>
    <scope>NUCLEOTIDE SEQUENCE [LARGE SCALE GENOMIC DNA]</scope>
    <source>
        <strain evidence="13">cv. 9930</strain>
    </source>
</reference>
<dbReference type="EMBL" id="CM002923">
    <property type="protein sequence ID" value="KGN61747.1"/>
    <property type="molecule type" value="Genomic_DNA"/>
</dbReference>
<keyword evidence="3" id="KW-0963">Cytoplasm</keyword>
<keyword evidence="8" id="KW-0804">Transcription</keyword>
<dbReference type="GO" id="GO:0005737">
    <property type="term" value="C:cytoplasm"/>
    <property type="evidence" value="ECO:0007669"/>
    <property type="project" value="UniProtKB-SubCell"/>
</dbReference>
<dbReference type="PANTHER" id="PTHR31169">
    <property type="entry name" value="OS05G0300700 PROTEIN"/>
    <property type="match status" value="1"/>
</dbReference>
<dbReference type="GO" id="GO:0005634">
    <property type="term" value="C:nucleus"/>
    <property type="evidence" value="ECO:0007669"/>
    <property type="project" value="UniProtKB-SubCell"/>
</dbReference>
<organism evidence="12 13">
    <name type="scientific">Cucumis sativus</name>
    <name type="common">Cucumber</name>
    <dbReference type="NCBI Taxonomy" id="3659"/>
    <lineage>
        <taxon>Eukaryota</taxon>
        <taxon>Viridiplantae</taxon>
        <taxon>Streptophyta</taxon>
        <taxon>Embryophyta</taxon>
        <taxon>Tracheophyta</taxon>
        <taxon>Spermatophyta</taxon>
        <taxon>Magnoliopsida</taxon>
        <taxon>eudicotyledons</taxon>
        <taxon>Gunneridae</taxon>
        <taxon>Pentapetalae</taxon>
        <taxon>rosids</taxon>
        <taxon>fabids</taxon>
        <taxon>Cucurbitales</taxon>
        <taxon>Cucurbitaceae</taxon>
        <taxon>Benincaseae</taxon>
        <taxon>Cucumis</taxon>
    </lineage>
</organism>
<keyword evidence="4" id="KW-1017">Isopeptide bond</keyword>
<gene>
    <name evidence="12" type="ORF">Csa_2G237170</name>
</gene>
<keyword evidence="5" id="KW-0597">Phosphoprotein</keyword>
<evidence type="ECO:0000256" key="1">
    <source>
        <dbReference type="ARBA" id="ARBA00004123"/>
    </source>
</evidence>
<dbReference type="GO" id="GO:0006355">
    <property type="term" value="P:regulation of DNA-templated transcription"/>
    <property type="evidence" value="ECO:0007669"/>
    <property type="project" value="InterPro"/>
</dbReference>
<evidence type="ECO:0000256" key="9">
    <source>
        <dbReference type="ARBA" id="ARBA00023242"/>
    </source>
</evidence>
<reference evidence="12 13" key="2">
    <citation type="journal article" date="2009" name="PLoS ONE">
        <title>An integrated genetic and cytogenetic map of the cucumber genome.</title>
        <authorList>
            <person name="Ren Y."/>
            <person name="Zhang Z."/>
            <person name="Liu J."/>
            <person name="Staub J.E."/>
            <person name="Han Y."/>
            <person name="Cheng Z."/>
            <person name="Li X."/>
            <person name="Lu J."/>
            <person name="Miao H."/>
            <person name="Kang H."/>
            <person name="Xie B."/>
            <person name="Gu X."/>
            <person name="Wang X."/>
            <person name="Du Y."/>
            <person name="Jin W."/>
            <person name="Huang S."/>
        </authorList>
    </citation>
    <scope>NUCLEOTIDE SEQUENCE [LARGE SCALE GENOMIC DNA]</scope>
    <source>
        <strain evidence="13">cv. 9930</strain>
    </source>
</reference>
<proteinExistence type="predicted"/>
<accession>A0A0A0LLU9</accession>
<feature type="region of interest" description="Disordered" evidence="10">
    <location>
        <begin position="70"/>
        <end position="113"/>
    </location>
</feature>
<dbReference type="Gramene" id="KGN61747">
    <property type="protein sequence ID" value="KGN61747"/>
    <property type="gene ID" value="Csa_2G237170"/>
</dbReference>
<evidence type="ECO:0000256" key="3">
    <source>
        <dbReference type="ARBA" id="ARBA00022490"/>
    </source>
</evidence>
<evidence type="ECO:0000313" key="12">
    <source>
        <dbReference type="EMBL" id="KGN61747.1"/>
    </source>
</evidence>
<dbReference type="Proteomes" id="UP000029981">
    <property type="component" value="Chromosome 2"/>
</dbReference>
<evidence type="ECO:0000256" key="7">
    <source>
        <dbReference type="ARBA" id="ARBA00023015"/>
    </source>
</evidence>
<keyword evidence="9" id="KW-0539">Nucleus</keyword>
<comment type="subcellular location">
    <subcellularLocation>
        <location evidence="2">Cytoplasm</location>
    </subcellularLocation>
    <subcellularLocation>
        <location evidence="1">Nucleus</location>
    </subcellularLocation>
</comment>
<evidence type="ECO:0000259" key="11">
    <source>
        <dbReference type="Pfam" id="PF10497"/>
    </source>
</evidence>
<protein>
    <recommendedName>
        <fullName evidence="11">Zinc-finger domain-containing protein</fullName>
    </recommendedName>
</protein>
<dbReference type="InterPro" id="IPR040221">
    <property type="entry name" value="CDCA7/CDA7L"/>
</dbReference>
<evidence type="ECO:0000256" key="4">
    <source>
        <dbReference type="ARBA" id="ARBA00022499"/>
    </source>
</evidence>
<evidence type="ECO:0000313" key="13">
    <source>
        <dbReference type="Proteomes" id="UP000029981"/>
    </source>
</evidence>
<dbReference type="PANTHER" id="PTHR31169:SF33">
    <property type="entry name" value="CELL DIVISION CYCLE-ASSOCIATED 7-LIKE PROTEIN"/>
    <property type="match status" value="1"/>
</dbReference>
<dbReference type="AlphaFoldDB" id="A0A0A0LLU9"/>
<name>A0A0A0LLU9_CUCSA</name>
<evidence type="ECO:0000256" key="5">
    <source>
        <dbReference type="ARBA" id="ARBA00022553"/>
    </source>
</evidence>
<reference evidence="12 13" key="4">
    <citation type="journal article" date="2011" name="BMC Genomics">
        <title>RNA-Seq improves annotation of protein-coding genes in the cucumber genome.</title>
        <authorList>
            <person name="Li Z."/>
            <person name="Zhang Z."/>
            <person name="Yan P."/>
            <person name="Huang S."/>
            <person name="Fei Z."/>
            <person name="Lin K."/>
        </authorList>
    </citation>
    <scope>NUCLEOTIDE SEQUENCE [LARGE SCALE GENOMIC DNA]</scope>
    <source>
        <strain evidence="13">cv. 9930</strain>
    </source>
</reference>
<evidence type="ECO:0000256" key="6">
    <source>
        <dbReference type="ARBA" id="ARBA00022843"/>
    </source>
</evidence>
<evidence type="ECO:0000256" key="2">
    <source>
        <dbReference type="ARBA" id="ARBA00004496"/>
    </source>
</evidence>